<keyword evidence="2" id="KW-1185">Reference proteome</keyword>
<accession>H0HM56</accession>
<reference evidence="1 2" key="1">
    <citation type="journal article" date="2012" name="J. Bacteriol.">
        <title>Draft Genome Sequence of Mesorhizobium alhagi CCNWXJ12-2T, a Novel Salt-Resistant Species Isolated from the Desert of Northwestern China.</title>
        <authorList>
            <person name="Zhou M."/>
            <person name="Chen W."/>
            <person name="Chen H."/>
            <person name="Wei G."/>
        </authorList>
    </citation>
    <scope>NUCLEOTIDE SEQUENCE [LARGE SCALE GENOMIC DNA]</scope>
    <source>
        <strain evidence="1 2">CCNWXJ12-2</strain>
    </source>
</reference>
<organism evidence="1 2">
    <name type="scientific">Mesorhizobium alhagi CCNWXJ12-2</name>
    <dbReference type="NCBI Taxonomy" id="1107882"/>
    <lineage>
        <taxon>Bacteria</taxon>
        <taxon>Pseudomonadati</taxon>
        <taxon>Pseudomonadota</taxon>
        <taxon>Alphaproteobacteria</taxon>
        <taxon>Hyphomicrobiales</taxon>
        <taxon>Phyllobacteriaceae</taxon>
        <taxon>Allomesorhizobium</taxon>
    </lineage>
</organism>
<name>H0HM56_9HYPH</name>
<sequence length="57" mass="6924">MNSFTPNIFRTIRYYTGKVQSMREEVRTERLLNSLPASIRKDIGWPDSYPERRARRY</sequence>
<gene>
    <name evidence="1" type="ORF">MAXJ12_06098</name>
</gene>
<dbReference type="Proteomes" id="UP000003250">
    <property type="component" value="Unassembled WGS sequence"/>
</dbReference>
<evidence type="ECO:0000313" key="2">
    <source>
        <dbReference type="Proteomes" id="UP000003250"/>
    </source>
</evidence>
<evidence type="ECO:0008006" key="3">
    <source>
        <dbReference type="Google" id="ProtNLM"/>
    </source>
</evidence>
<dbReference type="PATRIC" id="fig|1107882.3.peg.1206"/>
<evidence type="ECO:0000313" key="1">
    <source>
        <dbReference type="EMBL" id="EHK58248.1"/>
    </source>
</evidence>
<dbReference type="AlphaFoldDB" id="H0HM56"/>
<protein>
    <recommendedName>
        <fullName evidence="3">DUF1127 domain-containing protein</fullName>
    </recommendedName>
</protein>
<dbReference type="RefSeq" id="WP_008834868.1">
    <property type="nucleotide sequence ID" value="NZ_AHAM01000038.1"/>
</dbReference>
<dbReference type="EMBL" id="AHAM01000038">
    <property type="protein sequence ID" value="EHK58248.1"/>
    <property type="molecule type" value="Genomic_DNA"/>
</dbReference>
<proteinExistence type="predicted"/>